<dbReference type="Gene3D" id="1.20.1610.10">
    <property type="entry name" value="alpha-1,2-mannosidases domains"/>
    <property type="match status" value="1"/>
</dbReference>
<name>K1SMJ0_9ZZZZ</name>
<dbReference type="GO" id="GO:0000224">
    <property type="term" value="F:peptide-N4-(N-acetyl-beta-glucosaminyl)asparagine amidase activity"/>
    <property type="evidence" value="ECO:0007669"/>
    <property type="project" value="TreeGrafter"/>
</dbReference>
<dbReference type="InterPro" id="IPR012939">
    <property type="entry name" value="Glyco_hydro_92"/>
</dbReference>
<dbReference type="InterPro" id="IPR050883">
    <property type="entry name" value="PNGase"/>
</dbReference>
<accession>K1SMJ0</accession>
<dbReference type="PANTHER" id="PTHR12143">
    <property type="entry name" value="PEPTIDE N-GLYCANASE PNGASE -RELATED"/>
    <property type="match status" value="1"/>
</dbReference>
<dbReference type="InterPro" id="IPR008928">
    <property type="entry name" value="6-hairpin_glycosidase_sf"/>
</dbReference>
<feature type="non-terminal residue" evidence="2">
    <location>
        <position position="222"/>
    </location>
</feature>
<dbReference type="PANTHER" id="PTHR12143:SF43">
    <property type="entry name" value="PUTATIVE-RELATED"/>
    <property type="match status" value="1"/>
</dbReference>
<dbReference type="GO" id="GO:0005829">
    <property type="term" value="C:cytosol"/>
    <property type="evidence" value="ECO:0007669"/>
    <property type="project" value="TreeGrafter"/>
</dbReference>
<evidence type="ECO:0000313" key="2">
    <source>
        <dbReference type="EMBL" id="EKC48531.1"/>
    </source>
</evidence>
<reference evidence="2" key="1">
    <citation type="journal article" date="2013" name="Environ. Microbiol.">
        <title>Microbiota from the distal guts of lean and obese adolescents exhibit partial functional redundancy besides clear differences in community structure.</title>
        <authorList>
            <person name="Ferrer M."/>
            <person name="Ruiz A."/>
            <person name="Lanza F."/>
            <person name="Haange S.B."/>
            <person name="Oberbach A."/>
            <person name="Till H."/>
            <person name="Bargiela R."/>
            <person name="Campoy C."/>
            <person name="Segura M.T."/>
            <person name="Richter M."/>
            <person name="von Bergen M."/>
            <person name="Seifert J."/>
            <person name="Suarez A."/>
        </authorList>
    </citation>
    <scope>NUCLEOTIDE SEQUENCE</scope>
</reference>
<sequence>VVDDGRETVSRLLESAYDDHCAALLARALGRTAEADTLETLARNWTNVFDPESGFMCGRRADGSFRRGEDPARVVGEWVAGSDFTEGNAWHYLFHVQHDIEGLVERMGGEEPFVSRLDSMFYTRTGRPYVKDLVWNIYGTLGQYWHGNEPCHHVPYLYKYTSRGYKTDAILRYLTRNFYLNAPDGLRGNDDCGQMSAWYLFAVSGFYPVDPCGGEFVLGAPQ</sequence>
<dbReference type="AlphaFoldDB" id="K1SMJ0"/>
<dbReference type="EMBL" id="AJWY01012939">
    <property type="protein sequence ID" value="EKC48531.1"/>
    <property type="molecule type" value="Genomic_DNA"/>
</dbReference>
<dbReference type="GO" id="GO:0006516">
    <property type="term" value="P:glycoprotein catabolic process"/>
    <property type="evidence" value="ECO:0007669"/>
    <property type="project" value="TreeGrafter"/>
</dbReference>
<gene>
    <name evidence="2" type="ORF">LEA_18836</name>
</gene>
<feature type="non-terminal residue" evidence="2">
    <location>
        <position position="1"/>
    </location>
</feature>
<protein>
    <submittedName>
        <fullName evidence="2">Alpha-1,2-mannosidase family protein</fullName>
    </submittedName>
</protein>
<feature type="domain" description="Glycosyl hydrolase family 92" evidence="1">
    <location>
        <begin position="5"/>
        <end position="221"/>
    </location>
</feature>
<dbReference type="Gene3D" id="3.30.2080.10">
    <property type="entry name" value="GH92 mannosidase domain"/>
    <property type="match status" value="1"/>
</dbReference>
<proteinExistence type="predicted"/>
<evidence type="ECO:0000259" key="1">
    <source>
        <dbReference type="Pfam" id="PF07971"/>
    </source>
</evidence>
<comment type="caution">
    <text evidence="2">The sequence shown here is derived from an EMBL/GenBank/DDBJ whole genome shotgun (WGS) entry which is preliminary data.</text>
</comment>
<organism evidence="2">
    <name type="scientific">human gut metagenome</name>
    <dbReference type="NCBI Taxonomy" id="408170"/>
    <lineage>
        <taxon>unclassified sequences</taxon>
        <taxon>metagenomes</taxon>
        <taxon>organismal metagenomes</taxon>
    </lineage>
</organism>
<dbReference type="Pfam" id="PF07971">
    <property type="entry name" value="Glyco_hydro_92"/>
    <property type="match status" value="1"/>
</dbReference>
<dbReference type="GO" id="GO:0005975">
    <property type="term" value="P:carbohydrate metabolic process"/>
    <property type="evidence" value="ECO:0007669"/>
    <property type="project" value="InterPro"/>
</dbReference>
<dbReference type="SUPFAM" id="SSF48208">
    <property type="entry name" value="Six-hairpin glycosidases"/>
    <property type="match status" value="1"/>
</dbReference>